<keyword evidence="2" id="KW-0812">Transmembrane</keyword>
<proteinExistence type="predicted"/>
<evidence type="ECO:0000313" key="3">
    <source>
        <dbReference type="EMBL" id="GID66816.1"/>
    </source>
</evidence>
<evidence type="ECO:0000313" key="4">
    <source>
        <dbReference type="Proteomes" id="UP000619479"/>
    </source>
</evidence>
<reference evidence="3" key="1">
    <citation type="submission" date="2021-01" db="EMBL/GenBank/DDBJ databases">
        <title>Whole genome shotgun sequence of Actinoplanes cyaneus NBRC 14990.</title>
        <authorList>
            <person name="Komaki H."/>
            <person name="Tamura T."/>
        </authorList>
    </citation>
    <scope>NUCLEOTIDE SEQUENCE</scope>
    <source>
        <strain evidence="3">NBRC 14990</strain>
    </source>
</reference>
<evidence type="ECO:0000256" key="2">
    <source>
        <dbReference type="SAM" id="Phobius"/>
    </source>
</evidence>
<sequence>MTSPSSTTGRRWWWIAAAIVVLVAAGVLFAVNRGDGKPSAGDTTPPLAASAGPRPSRSEPACLPTVIEAGFAVVGQSVRYGVVARNDCPEAVINAAVKIRVVDPSGNPVAGTDEQLPDLVVLLPGQQLAGAGRFYLDKPGKVGKVEAAFAAATPAPTTAFAAWPRQVSVTGVTAGAPDSHGRSTVTGRITTDPANTALCSPTASLILRDSNGKIIYGMTGQIRDDQVSFELAVPKATDRSTISVAIALGQPALTLDSVPTAACTA</sequence>
<gene>
    <name evidence="3" type="ORF">Acy02nite_46970</name>
</gene>
<dbReference type="RefSeq" id="WP_203743865.1">
    <property type="nucleotide sequence ID" value="NZ_BAAAUC010000001.1"/>
</dbReference>
<keyword evidence="4" id="KW-1185">Reference proteome</keyword>
<protein>
    <submittedName>
        <fullName evidence="3">Uncharacterized protein</fullName>
    </submittedName>
</protein>
<organism evidence="3 4">
    <name type="scientific">Actinoplanes cyaneus</name>
    <dbReference type="NCBI Taxonomy" id="52696"/>
    <lineage>
        <taxon>Bacteria</taxon>
        <taxon>Bacillati</taxon>
        <taxon>Actinomycetota</taxon>
        <taxon>Actinomycetes</taxon>
        <taxon>Micromonosporales</taxon>
        <taxon>Micromonosporaceae</taxon>
        <taxon>Actinoplanes</taxon>
    </lineage>
</organism>
<feature type="region of interest" description="Disordered" evidence="1">
    <location>
        <begin position="35"/>
        <end position="59"/>
    </location>
</feature>
<evidence type="ECO:0000256" key="1">
    <source>
        <dbReference type="SAM" id="MobiDB-lite"/>
    </source>
</evidence>
<keyword evidence="2" id="KW-1133">Transmembrane helix</keyword>
<keyword evidence="2" id="KW-0472">Membrane</keyword>
<accession>A0A919MD58</accession>
<comment type="caution">
    <text evidence="3">The sequence shown here is derived from an EMBL/GenBank/DDBJ whole genome shotgun (WGS) entry which is preliminary data.</text>
</comment>
<feature type="transmembrane region" description="Helical" evidence="2">
    <location>
        <begin position="12"/>
        <end position="31"/>
    </location>
</feature>
<name>A0A919MD58_9ACTN</name>
<dbReference type="Proteomes" id="UP000619479">
    <property type="component" value="Unassembled WGS sequence"/>
</dbReference>
<dbReference type="AlphaFoldDB" id="A0A919MD58"/>
<dbReference type="EMBL" id="BOMH01000036">
    <property type="protein sequence ID" value="GID66816.1"/>
    <property type="molecule type" value="Genomic_DNA"/>
</dbReference>